<name>A0ABW2K061_9BACI</name>
<protein>
    <submittedName>
        <fullName evidence="1">Thiol-disulfide oxidoreductase DCC family protein</fullName>
    </submittedName>
</protein>
<evidence type="ECO:0000313" key="1">
    <source>
        <dbReference type="EMBL" id="MFC7319537.1"/>
    </source>
</evidence>
<evidence type="ECO:0000313" key="2">
    <source>
        <dbReference type="Proteomes" id="UP001596494"/>
    </source>
</evidence>
<gene>
    <name evidence="1" type="ORF">ACFQMN_01390</name>
</gene>
<dbReference type="SUPFAM" id="SSF52833">
    <property type="entry name" value="Thioredoxin-like"/>
    <property type="match status" value="1"/>
</dbReference>
<accession>A0ABW2K061</accession>
<dbReference type="RefSeq" id="WP_289215341.1">
    <property type="nucleotide sequence ID" value="NZ_JAPVRC010000003.1"/>
</dbReference>
<organism evidence="1 2">
    <name type="scientific">Halobacillus campisalis</name>
    <dbReference type="NCBI Taxonomy" id="435909"/>
    <lineage>
        <taxon>Bacteria</taxon>
        <taxon>Bacillati</taxon>
        <taxon>Bacillota</taxon>
        <taxon>Bacilli</taxon>
        <taxon>Bacillales</taxon>
        <taxon>Bacillaceae</taxon>
        <taxon>Halobacillus</taxon>
    </lineage>
</organism>
<comment type="caution">
    <text evidence="1">The sequence shown here is derived from an EMBL/GenBank/DDBJ whole genome shotgun (WGS) entry which is preliminary data.</text>
</comment>
<proteinExistence type="predicted"/>
<dbReference type="InterPro" id="IPR044691">
    <property type="entry name" value="DCC1_Trx"/>
</dbReference>
<reference evidence="2" key="1">
    <citation type="journal article" date="2019" name="Int. J. Syst. Evol. Microbiol.">
        <title>The Global Catalogue of Microorganisms (GCM) 10K type strain sequencing project: providing services to taxonomists for standard genome sequencing and annotation.</title>
        <authorList>
            <consortium name="The Broad Institute Genomics Platform"/>
            <consortium name="The Broad Institute Genome Sequencing Center for Infectious Disease"/>
            <person name="Wu L."/>
            <person name="Ma J."/>
        </authorList>
    </citation>
    <scope>NUCLEOTIDE SEQUENCE [LARGE SCALE GENOMIC DNA]</scope>
    <source>
        <strain evidence="2">CCUG 73951</strain>
    </source>
</reference>
<dbReference type="PROSITE" id="PS00195">
    <property type="entry name" value="GLUTAREDOXIN_1"/>
    <property type="match status" value="1"/>
</dbReference>
<dbReference type="Proteomes" id="UP001596494">
    <property type="component" value="Unassembled WGS sequence"/>
</dbReference>
<dbReference type="InterPro" id="IPR007263">
    <property type="entry name" value="DCC1-like"/>
</dbReference>
<dbReference type="PANTHER" id="PTHR34290">
    <property type="entry name" value="SI:CH73-390P7.2"/>
    <property type="match status" value="1"/>
</dbReference>
<keyword evidence="2" id="KW-1185">Reference proteome</keyword>
<sequence>MKNIVFYDATCPFCYRVKKLLKPLDWLNQVKWVSVQEVEINGRYPYLEGRNILEEIHLLTEQGELKKGFSAIRLLLLKLPPVSLVGMIFYLPGISRLGSPLYIGFSKRRYQWFGQYDKPRY</sequence>
<dbReference type="Pfam" id="PF04134">
    <property type="entry name" value="DCC1-like"/>
    <property type="match status" value="1"/>
</dbReference>
<dbReference type="CDD" id="cd02972">
    <property type="entry name" value="DsbA_family"/>
    <property type="match status" value="1"/>
</dbReference>
<dbReference type="EMBL" id="JBHTBY010000001">
    <property type="protein sequence ID" value="MFC7319537.1"/>
    <property type="molecule type" value="Genomic_DNA"/>
</dbReference>
<dbReference type="InterPro" id="IPR011767">
    <property type="entry name" value="GLR_AS"/>
</dbReference>
<dbReference type="InterPro" id="IPR036249">
    <property type="entry name" value="Thioredoxin-like_sf"/>
</dbReference>
<dbReference type="PANTHER" id="PTHR34290:SF2">
    <property type="entry name" value="OS04G0668800 PROTEIN"/>
    <property type="match status" value="1"/>
</dbReference>